<dbReference type="SUPFAM" id="SSF51338">
    <property type="entry name" value="Composite domain of metallo-dependent hydrolases"/>
    <property type="match status" value="1"/>
</dbReference>
<evidence type="ECO:0000313" key="3">
    <source>
        <dbReference type="Proteomes" id="UP000317316"/>
    </source>
</evidence>
<dbReference type="InterPro" id="IPR011059">
    <property type="entry name" value="Metal-dep_hydrolase_composite"/>
</dbReference>
<dbReference type="InterPro" id="IPR013108">
    <property type="entry name" value="Amidohydro_3"/>
</dbReference>
<gene>
    <name evidence="2" type="ORF">FG382_05920</name>
</gene>
<dbReference type="Gene3D" id="3.20.20.140">
    <property type="entry name" value="Metal-dependent hydrolases"/>
    <property type="match status" value="1"/>
</dbReference>
<organism evidence="2 3">
    <name type="scientific">Psychrobacillus lasiicapitis</name>
    <dbReference type="NCBI Taxonomy" id="1636719"/>
    <lineage>
        <taxon>Bacteria</taxon>
        <taxon>Bacillati</taxon>
        <taxon>Bacillota</taxon>
        <taxon>Bacilli</taxon>
        <taxon>Bacillales</taxon>
        <taxon>Bacillaceae</taxon>
        <taxon>Psychrobacillus</taxon>
    </lineage>
</organism>
<protein>
    <submittedName>
        <fullName evidence="2">Amidohydrolase family protein</fullName>
    </submittedName>
</protein>
<keyword evidence="3" id="KW-1185">Reference proteome</keyword>
<dbReference type="EMBL" id="VDGH01000003">
    <property type="protein sequence ID" value="TQR15002.1"/>
    <property type="molecule type" value="Genomic_DNA"/>
</dbReference>
<dbReference type="InterPro" id="IPR052349">
    <property type="entry name" value="Metallo-hydrolase_Enzymes"/>
</dbReference>
<dbReference type="SUPFAM" id="SSF51556">
    <property type="entry name" value="Metallo-dependent hydrolases"/>
    <property type="match status" value="1"/>
</dbReference>
<feature type="domain" description="Amidohydrolase 3" evidence="1">
    <location>
        <begin position="106"/>
        <end position="390"/>
    </location>
</feature>
<dbReference type="Pfam" id="PF07969">
    <property type="entry name" value="Amidohydro_3"/>
    <property type="match status" value="1"/>
</dbReference>
<evidence type="ECO:0000313" key="2">
    <source>
        <dbReference type="EMBL" id="TQR15002.1"/>
    </source>
</evidence>
<proteinExistence type="predicted"/>
<dbReference type="PANTHER" id="PTHR32027:SF9">
    <property type="entry name" value="BLL3847 PROTEIN"/>
    <property type="match status" value="1"/>
</dbReference>
<dbReference type="AlphaFoldDB" id="A0A544TC14"/>
<dbReference type="InterPro" id="IPR032466">
    <property type="entry name" value="Metal_Hydrolase"/>
</dbReference>
<dbReference type="OrthoDB" id="9815027at2"/>
<comment type="caution">
    <text evidence="2">The sequence shown here is derived from an EMBL/GenBank/DDBJ whole genome shotgun (WGS) entry which is preliminary data.</text>
</comment>
<dbReference type="CDD" id="cd01293">
    <property type="entry name" value="Bact_CD"/>
    <property type="match status" value="1"/>
</dbReference>
<dbReference type="GO" id="GO:0016814">
    <property type="term" value="F:hydrolase activity, acting on carbon-nitrogen (but not peptide) bonds, in cyclic amidines"/>
    <property type="evidence" value="ECO:0007669"/>
    <property type="project" value="TreeGrafter"/>
</dbReference>
<dbReference type="PANTHER" id="PTHR32027">
    <property type="entry name" value="CYTOSINE DEAMINASE"/>
    <property type="match status" value="1"/>
</dbReference>
<reference evidence="2 3" key="1">
    <citation type="submission" date="2019-05" db="EMBL/GenBank/DDBJ databases">
        <title>Psychrobacillus vulpis sp. nov., a new species isolated from feces of a red fox that inhabits in The Tablas de Daimiel Natural Park, Albacete, Spain.</title>
        <authorList>
            <person name="Rodriguez M."/>
            <person name="Reina J.C."/>
            <person name="Bejar V."/>
            <person name="Llamas I."/>
        </authorList>
    </citation>
    <scope>NUCLEOTIDE SEQUENCE [LARGE SCALE GENOMIC DNA]</scope>
    <source>
        <strain evidence="2 3">NEAU-3TGS17</strain>
    </source>
</reference>
<dbReference type="RefSeq" id="WP_142537981.1">
    <property type="nucleotide sequence ID" value="NZ_BMIE01000001.1"/>
</dbReference>
<accession>A0A544TC14</accession>
<sequence length="398" mass="44243">MKGLRNVRIEKGWSQVDHQRVETVTELVDIEWKNGKIVKISETTGDSLAEGWLDAGGRLALPGISEKHVHLDKTYFGMPWKACIPASSVLERSYIEKSILKKAEHTSEKRAENLFKHLISMGATSIRTHVDIYPEVGLSFYREVKKVTEKYPEIQTEIVAFAQHGFLNDDTISAMRQAIVEGADFIGSVDPATVDQDIEKSLRTLLEMAVEGNVGVDIHLHDPGHLGTYTIERLAKLTCEYGLQGRVYVSHAFGLGDVPTEALGSVIQAMKEAEIQIITTVPIGRNAPPVDWLDKQGIGVYLGSDNIYDSWWPTGNGDLVERLGRLLEKNRWTNEKALAASLKFITDGITPLSEQGERLWPCVGQDASMILTSAQCSAEFIARRTPREVVIAKGVRMY</sequence>
<name>A0A544TC14_9BACI</name>
<dbReference type="Gene3D" id="2.30.40.10">
    <property type="entry name" value="Urease, subunit C, domain 1"/>
    <property type="match status" value="1"/>
</dbReference>
<dbReference type="Proteomes" id="UP000317316">
    <property type="component" value="Unassembled WGS sequence"/>
</dbReference>
<evidence type="ECO:0000259" key="1">
    <source>
        <dbReference type="Pfam" id="PF07969"/>
    </source>
</evidence>
<keyword evidence="2" id="KW-0378">Hydrolase</keyword>